<dbReference type="HOGENOM" id="CLU_057751_1_0_1"/>
<dbReference type="OrthoDB" id="2660712at2759"/>
<keyword evidence="1" id="KW-1133">Transmembrane helix</keyword>
<evidence type="ECO:0000256" key="1">
    <source>
        <dbReference type="SAM" id="Phobius"/>
    </source>
</evidence>
<feature type="transmembrane region" description="Helical" evidence="1">
    <location>
        <begin position="101"/>
        <end position="123"/>
    </location>
</feature>
<dbReference type="EMBL" id="KN835174">
    <property type="protein sequence ID" value="KIK45358.1"/>
    <property type="molecule type" value="Genomic_DNA"/>
</dbReference>
<evidence type="ECO:0000313" key="2">
    <source>
        <dbReference type="EMBL" id="KIK45358.1"/>
    </source>
</evidence>
<dbReference type="AlphaFoldDB" id="A0A0D0BQI5"/>
<keyword evidence="3" id="KW-1185">Reference proteome</keyword>
<dbReference type="Proteomes" id="UP000054485">
    <property type="component" value="Unassembled WGS sequence"/>
</dbReference>
<keyword evidence="1" id="KW-0472">Membrane</keyword>
<feature type="transmembrane region" description="Helical" evidence="1">
    <location>
        <begin position="59"/>
        <end position="80"/>
    </location>
</feature>
<sequence length="197" mass="22065">MYQRSRKILTFLIITFLAINVFNVALAVITVMHASGEELILSGTYQCSFGSGEQHLDSISWALTTVWEVLTLCLAVWVAVKHFRELRRHSAGRIIGDCFTVLIKTHILYFVSFLAASCLQLIFDWSPTLSANYSQGPQIYTGFLQIVIVVQMFMLGPRLILDVREYHAKLVAESNAASGMTSIVFQERVHISTSSSV</sequence>
<organism evidence="2 3">
    <name type="scientific">Suillus luteus UH-Slu-Lm8-n1</name>
    <dbReference type="NCBI Taxonomy" id="930992"/>
    <lineage>
        <taxon>Eukaryota</taxon>
        <taxon>Fungi</taxon>
        <taxon>Dikarya</taxon>
        <taxon>Basidiomycota</taxon>
        <taxon>Agaricomycotina</taxon>
        <taxon>Agaricomycetes</taxon>
        <taxon>Agaricomycetidae</taxon>
        <taxon>Boletales</taxon>
        <taxon>Suillineae</taxon>
        <taxon>Suillaceae</taxon>
        <taxon>Suillus</taxon>
    </lineage>
</organism>
<name>A0A0D0BQI5_9AGAM</name>
<protein>
    <submittedName>
        <fullName evidence="2">Uncharacterized protein</fullName>
    </submittedName>
</protein>
<dbReference type="InParanoid" id="A0A0D0BQI5"/>
<reference evidence="3" key="2">
    <citation type="submission" date="2015-01" db="EMBL/GenBank/DDBJ databases">
        <title>Evolutionary Origins and Diversification of the Mycorrhizal Mutualists.</title>
        <authorList>
            <consortium name="DOE Joint Genome Institute"/>
            <consortium name="Mycorrhizal Genomics Consortium"/>
            <person name="Kohler A."/>
            <person name="Kuo A."/>
            <person name="Nagy L.G."/>
            <person name="Floudas D."/>
            <person name="Copeland A."/>
            <person name="Barry K.W."/>
            <person name="Cichocki N."/>
            <person name="Veneault-Fourrey C."/>
            <person name="LaButti K."/>
            <person name="Lindquist E.A."/>
            <person name="Lipzen A."/>
            <person name="Lundell T."/>
            <person name="Morin E."/>
            <person name="Murat C."/>
            <person name="Riley R."/>
            <person name="Ohm R."/>
            <person name="Sun H."/>
            <person name="Tunlid A."/>
            <person name="Henrissat B."/>
            <person name="Grigoriev I.V."/>
            <person name="Hibbett D.S."/>
            <person name="Martin F."/>
        </authorList>
    </citation>
    <scope>NUCLEOTIDE SEQUENCE [LARGE SCALE GENOMIC DNA]</scope>
    <source>
        <strain evidence="3">UH-Slu-Lm8-n1</strain>
    </source>
</reference>
<gene>
    <name evidence="2" type="ORF">CY34DRAFT_801720</name>
</gene>
<accession>A0A0D0BQI5</accession>
<feature type="transmembrane region" description="Helical" evidence="1">
    <location>
        <begin position="143"/>
        <end position="161"/>
    </location>
</feature>
<reference evidence="2 3" key="1">
    <citation type="submission" date="2014-04" db="EMBL/GenBank/DDBJ databases">
        <authorList>
            <consortium name="DOE Joint Genome Institute"/>
            <person name="Kuo A."/>
            <person name="Ruytinx J."/>
            <person name="Rineau F."/>
            <person name="Colpaert J."/>
            <person name="Kohler A."/>
            <person name="Nagy L.G."/>
            <person name="Floudas D."/>
            <person name="Copeland A."/>
            <person name="Barry K.W."/>
            <person name="Cichocki N."/>
            <person name="Veneault-Fourrey C."/>
            <person name="LaButti K."/>
            <person name="Lindquist E.A."/>
            <person name="Lipzen A."/>
            <person name="Lundell T."/>
            <person name="Morin E."/>
            <person name="Murat C."/>
            <person name="Sun H."/>
            <person name="Tunlid A."/>
            <person name="Henrissat B."/>
            <person name="Grigoriev I.V."/>
            <person name="Hibbett D.S."/>
            <person name="Martin F."/>
            <person name="Nordberg H.P."/>
            <person name="Cantor M.N."/>
            <person name="Hua S.X."/>
        </authorList>
    </citation>
    <scope>NUCLEOTIDE SEQUENCE [LARGE SCALE GENOMIC DNA]</scope>
    <source>
        <strain evidence="2 3">UH-Slu-Lm8-n1</strain>
    </source>
</reference>
<proteinExistence type="predicted"/>
<keyword evidence="1" id="KW-0812">Transmembrane</keyword>
<evidence type="ECO:0000313" key="3">
    <source>
        <dbReference type="Proteomes" id="UP000054485"/>
    </source>
</evidence>